<evidence type="ECO:0000256" key="4">
    <source>
        <dbReference type="ARBA" id="ARBA00046271"/>
    </source>
</evidence>
<proteinExistence type="predicted"/>
<dbReference type="EMBL" id="MCFL01000030">
    <property type="protein sequence ID" value="ORZ34238.1"/>
    <property type="molecule type" value="Genomic_DNA"/>
</dbReference>
<evidence type="ECO:0000313" key="6">
    <source>
        <dbReference type="Proteomes" id="UP000193411"/>
    </source>
</evidence>
<evidence type="ECO:0000256" key="3">
    <source>
        <dbReference type="ARBA" id="ARBA00023140"/>
    </source>
</evidence>
<comment type="subcellular location">
    <subcellularLocation>
        <location evidence="4">Peroxisome membrane</location>
    </subcellularLocation>
</comment>
<dbReference type="GO" id="GO:0016559">
    <property type="term" value="P:peroxisome fission"/>
    <property type="evidence" value="ECO:0007669"/>
    <property type="project" value="InterPro"/>
</dbReference>
<accession>A0A1Y2HI13</accession>
<reference evidence="5 6" key="1">
    <citation type="submission" date="2016-07" db="EMBL/GenBank/DDBJ databases">
        <title>Pervasive Adenine N6-methylation of Active Genes in Fungi.</title>
        <authorList>
            <consortium name="DOE Joint Genome Institute"/>
            <person name="Mondo S.J."/>
            <person name="Dannebaum R.O."/>
            <person name="Kuo R.C."/>
            <person name="Labutti K."/>
            <person name="Haridas S."/>
            <person name="Kuo A."/>
            <person name="Salamov A."/>
            <person name="Ahrendt S.R."/>
            <person name="Lipzen A."/>
            <person name="Sullivan W."/>
            <person name="Andreopoulos W.B."/>
            <person name="Clum A."/>
            <person name="Lindquist E."/>
            <person name="Daum C."/>
            <person name="Ramamoorthy G.K."/>
            <person name="Gryganskyi A."/>
            <person name="Culley D."/>
            <person name="Magnuson J.K."/>
            <person name="James T.Y."/>
            <person name="O'Malley M.A."/>
            <person name="Stajich J.E."/>
            <person name="Spatafora J.W."/>
            <person name="Visel A."/>
            <person name="Grigoriev I.V."/>
        </authorList>
    </citation>
    <scope>NUCLEOTIDE SEQUENCE [LARGE SCALE GENOMIC DNA]</scope>
    <source>
        <strain evidence="5 6">PL171</strain>
    </source>
</reference>
<sequence>MDAITAHYEAKCRKPIVRFSTLIGNVYGLDKVFRILVYSLSLLEAYLRRRHGSTNLAPKLKALVTAVSDTRIAMRMFGTLPSIDYALVRQYNPTPLIRLQNATMVIYHPCELMYWLGAHKIVTMSPLANDRWSRACCIAWSAWIVLELWSLWGSYKSAKRAIRDAQTKEDKAKAQDVLKDVYLRIVAQACDLPMAIHWSLPSYPLPAELVSLFGVVGGLAGGIRMWNATSA</sequence>
<name>A0A1Y2HI13_9FUNG</name>
<keyword evidence="1" id="KW-0962">Peroxisome biogenesis</keyword>
<dbReference type="PANTHER" id="PTHR12652">
    <property type="entry name" value="PEROXISOMAL BIOGENESIS FACTOR 11"/>
    <property type="match status" value="1"/>
</dbReference>
<keyword evidence="6" id="KW-1185">Reference proteome</keyword>
<dbReference type="AlphaFoldDB" id="A0A1Y2HI13"/>
<dbReference type="PANTHER" id="PTHR12652:SF25">
    <property type="entry name" value="MICROBODY (PEROXISOME) PROLIFERATION PROTEIN PEROXIN 11C (EUROFUNG)"/>
    <property type="match status" value="1"/>
</dbReference>
<gene>
    <name evidence="5" type="ORF">BCR44DRAFT_125157</name>
</gene>
<protein>
    <submittedName>
        <fullName evidence="5">Peroxisomal biogenesis factor 11</fullName>
    </submittedName>
</protein>
<dbReference type="InterPro" id="IPR008733">
    <property type="entry name" value="PEX11"/>
</dbReference>
<dbReference type="Pfam" id="PF05648">
    <property type="entry name" value="PEX11"/>
    <property type="match status" value="1"/>
</dbReference>
<comment type="caution">
    <text evidence="5">The sequence shown here is derived from an EMBL/GenBank/DDBJ whole genome shotgun (WGS) entry which is preliminary data.</text>
</comment>
<keyword evidence="3" id="KW-0576">Peroxisome</keyword>
<dbReference type="STRING" id="765915.A0A1Y2HI13"/>
<dbReference type="GO" id="GO:0005778">
    <property type="term" value="C:peroxisomal membrane"/>
    <property type="evidence" value="ECO:0007669"/>
    <property type="project" value="UniProtKB-SubCell"/>
</dbReference>
<evidence type="ECO:0000313" key="5">
    <source>
        <dbReference type="EMBL" id="ORZ34238.1"/>
    </source>
</evidence>
<dbReference type="OrthoDB" id="10005898at2759"/>
<evidence type="ECO:0000256" key="2">
    <source>
        <dbReference type="ARBA" id="ARBA00023136"/>
    </source>
</evidence>
<evidence type="ECO:0000256" key="1">
    <source>
        <dbReference type="ARBA" id="ARBA00022593"/>
    </source>
</evidence>
<dbReference type="Proteomes" id="UP000193411">
    <property type="component" value="Unassembled WGS sequence"/>
</dbReference>
<keyword evidence="2" id="KW-0472">Membrane</keyword>
<organism evidence="5 6">
    <name type="scientific">Catenaria anguillulae PL171</name>
    <dbReference type="NCBI Taxonomy" id="765915"/>
    <lineage>
        <taxon>Eukaryota</taxon>
        <taxon>Fungi</taxon>
        <taxon>Fungi incertae sedis</taxon>
        <taxon>Blastocladiomycota</taxon>
        <taxon>Blastocladiomycetes</taxon>
        <taxon>Blastocladiales</taxon>
        <taxon>Catenariaceae</taxon>
        <taxon>Catenaria</taxon>
    </lineage>
</organism>